<dbReference type="RefSeq" id="WP_088394043.1">
    <property type="nucleotide sequence ID" value="NZ_MTCZ01000142.1"/>
</dbReference>
<reference evidence="1 2" key="1">
    <citation type="journal article" date="2017" name="Infect. Genet. Evol.">
        <title>Comparative genome analysis of fish pathogen Flavobacterium columnare reveals extensive sequence diversity within the species.</title>
        <authorList>
            <person name="Kayansamruaj P."/>
            <person name="Dong H.T."/>
            <person name="Hirono I."/>
            <person name="Kondo H."/>
            <person name="Senapin S."/>
            <person name="Rodkhum C."/>
        </authorList>
    </citation>
    <scope>NUCLEOTIDE SEQUENCE [LARGE SCALE GENOMIC DNA]</scope>
    <source>
        <strain evidence="1 2">1215</strain>
    </source>
</reference>
<protein>
    <recommendedName>
        <fullName evidence="3">AsmA-like C-terminal domain-containing protein</fullName>
    </recommendedName>
</protein>
<comment type="caution">
    <text evidence="1">The sequence shown here is derived from an EMBL/GenBank/DDBJ whole genome shotgun (WGS) entry which is preliminary data.</text>
</comment>
<organism evidence="1 2">
    <name type="scientific">Flavobacterium davisii</name>
    <dbReference type="NCBI Taxonomy" id="2906077"/>
    <lineage>
        <taxon>Bacteria</taxon>
        <taxon>Pseudomonadati</taxon>
        <taxon>Bacteroidota</taxon>
        <taxon>Flavobacteriia</taxon>
        <taxon>Flavobacteriales</taxon>
        <taxon>Flavobacteriaceae</taxon>
        <taxon>Flavobacterium</taxon>
    </lineage>
</organism>
<evidence type="ECO:0000313" key="1">
    <source>
        <dbReference type="EMBL" id="OWP83244.1"/>
    </source>
</evidence>
<sequence>MEIDRFKFKIAGFRPRIEGTTSLDGKLALKMRLGLPPMGIIGIPLKIEGTKDKPKVRLGSKVNQLENEQYKEEGE</sequence>
<evidence type="ECO:0000313" key="2">
    <source>
        <dbReference type="Proteomes" id="UP000197768"/>
    </source>
</evidence>
<proteinExistence type="predicted"/>
<accession>A0A246GGD9</accession>
<dbReference type="AlphaFoldDB" id="A0A246GGD9"/>
<evidence type="ECO:0008006" key="3">
    <source>
        <dbReference type="Google" id="ProtNLM"/>
    </source>
</evidence>
<name>A0A246GGD9_9FLAO</name>
<gene>
    <name evidence="1" type="ORF">BWK59_11550</name>
</gene>
<dbReference type="Proteomes" id="UP000197768">
    <property type="component" value="Unassembled WGS sequence"/>
</dbReference>
<dbReference type="EMBL" id="MTCZ01000142">
    <property type="protein sequence ID" value="OWP83244.1"/>
    <property type="molecule type" value="Genomic_DNA"/>
</dbReference>